<feature type="domain" description="Rad50/SbcC-type AAA" evidence="10">
    <location>
        <begin position="6"/>
        <end position="169"/>
    </location>
</feature>
<dbReference type="GO" id="GO:0051880">
    <property type="term" value="F:G-quadruplex DNA binding"/>
    <property type="evidence" value="ECO:0007669"/>
    <property type="project" value="TreeGrafter"/>
</dbReference>
<comment type="similarity">
    <text evidence="4">Belongs to the SMC family. RAD50 subfamily.</text>
</comment>
<dbReference type="PANTHER" id="PTHR18867">
    <property type="entry name" value="RAD50"/>
    <property type="match status" value="1"/>
</dbReference>
<dbReference type="GO" id="GO:0000722">
    <property type="term" value="P:telomere maintenance via recombination"/>
    <property type="evidence" value="ECO:0007669"/>
    <property type="project" value="TreeGrafter"/>
</dbReference>
<dbReference type="GO" id="GO:0046872">
    <property type="term" value="F:metal ion binding"/>
    <property type="evidence" value="ECO:0007669"/>
    <property type="project" value="UniProtKB-KW"/>
</dbReference>
<dbReference type="InterPro" id="IPR038729">
    <property type="entry name" value="Rad50/SbcC_AAA"/>
</dbReference>
<sequence length="177" mass="19364">MASLNKLSIRGIRSFSPDDVEQVISFGYPLTIIVGDNGCGKTTIIESLKYAVTGSLPPGNKSGQAFVNDPRSCGRSNVKASIKLRFANRAGKTMVCIRSVEVTQTKKTMSFKALDGIIRTTDENGQRVSLSHRCSELDRQVPALLGVSRPVLEHVVFCHQEDSSWPLMEGAVLKKRL</sequence>
<dbReference type="SUPFAM" id="SSF52540">
    <property type="entry name" value="P-loop containing nucleoside triphosphate hydrolases"/>
    <property type="match status" value="1"/>
</dbReference>
<evidence type="ECO:0000256" key="1">
    <source>
        <dbReference type="ARBA" id="ARBA00001947"/>
    </source>
</evidence>
<evidence type="ECO:0000256" key="7">
    <source>
        <dbReference type="ARBA" id="ARBA00022833"/>
    </source>
</evidence>
<evidence type="ECO:0000256" key="9">
    <source>
        <dbReference type="ARBA" id="ARBA00049360"/>
    </source>
</evidence>
<dbReference type="GO" id="GO:0016887">
    <property type="term" value="F:ATP hydrolysis activity"/>
    <property type="evidence" value="ECO:0007669"/>
    <property type="project" value="InterPro"/>
</dbReference>
<evidence type="ECO:0000256" key="3">
    <source>
        <dbReference type="ARBA" id="ARBA00004286"/>
    </source>
</evidence>
<proteinExistence type="inferred from homology"/>
<protein>
    <recommendedName>
        <fullName evidence="10">Rad50/SbcC-type AAA domain-containing protein</fullName>
    </recommendedName>
</protein>
<dbReference type="PANTHER" id="PTHR18867:SF12">
    <property type="entry name" value="DNA REPAIR PROTEIN RAD50"/>
    <property type="match status" value="1"/>
</dbReference>
<keyword evidence="6" id="KW-0479">Metal-binding</keyword>
<comment type="subcellular location">
    <subcellularLocation>
        <location evidence="3">Chromosome</location>
    </subcellularLocation>
    <subcellularLocation>
        <location evidence="2">Nucleus</location>
    </subcellularLocation>
</comment>
<dbReference type="Gene3D" id="3.40.50.300">
    <property type="entry name" value="P-loop containing nucleotide triphosphate hydrolases"/>
    <property type="match status" value="1"/>
</dbReference>
<dbReference type="InterPro" id="IPR027417">
    <property type="entry name" value="P-loop_NTPase"/>
</dbReference>
<evidence type="ECO:0000256" key="6">
    <source>
        <dbReference type="ARBA" id="ARBA00022723"/>
    </source>
</evidence>
<evidence type="ECO:0000313" key="11">
    <source>
        <dbReference type="EMBL" id="CAD8891762.1"/>
    </source>
</evidence>
<name>A0A7S1BPB2_9STRA</name>
<dbReference type="GO" id="GO:0003691">
    <property type="term" value="F:double-stranded telomeric DNA binding"/>
    <property type="evidence" value="ECO:0007669"/>
    <property type="project" value="TreeGrafter"/>
</dbReference>
<evidence type="ECO:0000256" key="4">
    <source>
        <dbReference type="ARBA" id="ARBA00009439"/>
    </source>
</evidence>
<keyword evidence="8" id="KW-0539">Nucleus</keyword>
<dbReference type="Pfam" id="PF13476">
    <property type="entry name" value="AAA_23"/>
    <property type="match status" value="1"/>
</dbReference>
<dbReference type="GO" id="GO:0007004">
    <property type="term" value="P:telomere maintenance via telomerase"/>
    <property type="evidence" value="ECO:0007669"/>
    <property type="project" value="TreeGrafter"/>
</dbReference>
<dbReference type="GO" id="GO:0030870">
    <property type="term" value="C:Mre11 complex"/>
    <property type="evidence" value="ECO:0007669"/>
    <property type="project" value="TreeGrafter"/>
</dbReference>
<gene>
    <name evidence="11" type="ORF">CHYS00102_LOCUS18968</name>
</gene>
<comment type="catalytic activity">
    <reaction evidence="9">
        <text>ATP + H2O = ADP + phosphate + H(+)</text>
        <dbReference type="Rhea" id="RHEA:13065"/>
        <dbReference type="ChEBI" id="CHEBI:15377"/>
        <dbReference type="ChEBI" id="CHEBI:15378"/>
        <dbReference type="ChEBI" id="CHEBI:30616"/>
        <dbReference type="ChEBI" id="CHEBI:43474"/>
        <dbReference type="ChEBI" id="CHEBI:456216"/>
    </reaction>
</comment>
<dbReference type="EMBL" id="HBFR01026347">
    <property type="protein sequence ID" value="CAD8891762.1"/>
    <property type="molecule type" value="Transcribed_RNA"/>
</dbReference>
<evidence type="ECO:0000256" key="5">
    <source>
        <dbReference type="ARBA" id="ARBA00022454"/>
    </source>
</evidence>
<dbReference type="AlphaFoldDB" id="A0A7S1BPB2"/>
<organism evidence="11">
    <name type="scientific">Corethron hystrix</name>
    <dbReference type="NCBI Taxonomy" id="216773"/>
    <lineage>
        <taxon>Eukaryota</taxon>
        <taxon>Sar</taxon>
        <taxon>Stramenopiles</taxon>
        <taxon>Ochrophyta</taxon>
        <taxon>Bacillariophyta</taxon>
        <taxon>Coscinodiscophyceae</taxon>
        <taxon>Corethrophycidae</taxon>
        <taxon>Corethrales</taxon>
        <taxon>Corethraceae</taxon>
        <taxon>Corethron</taxon>
    </lineage>
</organism>
<accession>A0A7S1BPB2</accession>
<evidence type="ECO:0000259" key="10">
    <source>
        <dbReference type="Pfam" id="PF13476"/>
    </source>
</evidence>
<dbReference type="GO" id="GO:0070192">
    <property type="term" value="P:chromosome organization involved in meiotic cell cycle"/>
    <property type="evidence" value="ECO:0007669"/>
    <property type="project" value="TreeGrafter"/>
</dbReference>
<comment type="cofactor">
    <cofactor evidence="1">
        <name>Zn(2+)</name>
        <dbReference type="ChEBI" id="CHEBI:29105"/>
    </cofactor>
</comment>
<evidence type="ECO:0000256" key="8">
    <source>
        <dbReference type="ARBA" id="ARBA00023242"/>
    </source>
</evidence>
<dbReference type="GO" id="GO:0043047">
    <property type="term" value="F:single-stranded telomeric DNA binding"/>
    <property type="evidence" value="ECO:0007669"/>
    <property type="project" value="TreeGrafter"/>
</dbReference>
<keyword evidence="5" id="KW-0158">Chromosome</keyword>
<keyword evidence="7" id="KW-0862">Zinc</keyword>
<evidence type="ECO:0000256" key="2">
    <source>
        <dbReference type="ARBA" id="ARBA00004123"/>
    </source>
</evidence>
<dbReference type="GO" id="GO:0006302">
    <property type="term" value="P:double-strand break repair"/>
    <property type="evidence" value="ECO:0007669"/>
    <property type="project" value="InterPro"/>
</dbReference>
<dbReference type="GO" id="GO:0000794">
    <property type="term" value="C:condensed nuclear chromosome"/>
    <property type="evidence" value="ECO:0007669"/>
    <property type="project" value="TreeGrafter"/>
</dbReference>
<reference evidence="11" key="1">
    <citation type="submission" date="2021-01" db="EMBL/GenBank/DDBJ databases">
        <authorList>
            <person name="Corre E."/>
            <person name="Pelletier E."/>
            <person name="Niang G."/>
            <person name="Scheremetjew M."/>
            <person name="Finn R."/>
            <person name="Kale V."/>
            <person name="Holt S."/>
            <person name="Cochrane G."/>
            <person name="Meng A."/>
            <person name="Brown T."/>
            <person name="Cohen L."/>
        </authorList>
    </citation>
    <scope>NUCLEOTIDE SEQUENCE</scope>
    <source>
        <strain evidence="11">308</strain>
    </source>
</reference>